<evidence type="ECO:0000256" key="2">
    <source>
        <dbReference type="ARBA" id="ARBA00022475"/>
    </source>
</evidence>
<dbReference type="OrthoDB" id="9777699at2"/>
<evidence type="ECO:0000259" key="8">
    <source>
        <dbReference type="Pfam" id="PF06808"/>
    </source>
</evidence>
<feature type="transmembrane region" description="Helical" evidence="7">
    <location>
        <begin position="214"/>
        <end position="236"/>
    </location>
</feature>
<evidence type="ECO:0000256" key="1">
    <source>
        <dbReference type="ARBA" id="ARBA00004429"/>
    </source>
</evidence>
<sequence length="426" mass="44428">MLSVVISLLVIFVAICLFRVPIAFALLLACLPYFLLNDRLTVELLAQRMYSGLDSFVLLAVPFFVLAGAIMNVSKVTDRLMALAQAVVGSIRGGLGMVNVSTSMAFGGVSGSSTADVAGLGSVLIPQMERRGYAKEFAVGITAASAVIGTIVPPSIQMVVWGSLTSTSIGAMFLAGVIPGVLIGGGMMVVTYVQARRHGFPKESRPSVAKVARALRDSLLALGIPVLVIGGIVGGFVTATEASVLAVLYALLLGLVVYRTVRLRDLPRVFRESAQLTALPLFALAAASVFAYLLAFYRIPFLMQDAVAGVPPEALLPLVAVVFIVLGTFLDALPAMAIMVPVLAPAITAAGVDPVQYALVAVISLAFGLITPPYGLCLLLSSAIGKLPVLRAVKPMSPFAAVIVGVLILTILVPETVLWLPEVAGE</sequence>
<accession>A0A2P8E9F8</accession>
<feature type="transmembrane region" description="Helical" evidence="7">
    <location>
        <begin position="104"/>
        <end position="125"/>
    </location>
</feature>
<dbReference type="AlphaFoldDB" id="A0A2P8E9F8"/>
<keyword evidence="2" id="KW-1003">Cell membrane</keyword>
<feature type="transmembrane region" description="Helical" evidence="7">
    <location>
        <begin position="355"/>
        <end position="376"/>
    </location>
</feature>
<dbReference type="InterPro" id="IPR010656">
    <property type="entry name" value="DctM"/>
</dbReference>
<feature type="transmembrane region" description="Helical" evidence="7">
    <location>
        <begin position="315"/>
        <end position="343"/>
    </location>
</feature>
<feature type="transmembrane region" description="Helical" evidence="7">
    <location>
        <begin position="7"/>
        <end position="35"/>
    </location>
</feature>
<feature type="domain" description="TRAP C4-dicarboxylate transport system permease DctM subunit" evidence="8">
    <location>
        <begin position="9"/>
        <end position="415"/>
    </location>
</feature>
<feature type="transmembrane region" description="Helical" evidence="7">
    <location>
        <begin position="137"/>
        <end position="156"/>
    </location>
</feature>
<keyword evidence="6 7" id="KW-0472">Membrane</keyword>
<comment type="subcellular location">
    <subcellularLocation>
        <location evidence="1">Cell inner membrane</location>
        <topology evidence="1">Multi-pass membrane protein</topology>
    </subcellularLocation>
</comment>
<protein>
    <submittedName>
        <fullName evidence="9">Tripartite ATP-independent transporter DctM subunit</fullName>
    </submittedName>
</protein>
<feature type="transmembrane region" description="Helical" evidence="7">
    <location>
        <begin position="396"/>
        <end position="420"/>
    </location>
</feature>
<dbReference type="GO" id="GO:0022857">
    <property type="term" value="F:transmembrane transporter activity"/>
    <property type="evidence" value="ECO:0007669"/>
    <property type="project" value="TreeGrafter"/>
</dbReference>
<dbReference type="GO" id="GO:0005886">
    <property type="term" value="C:plasma membrane"/>
    <property type="evidence" value="ECO:0007669"/>
    <property type="project" value="UniProtKB-SubCell"/>
</dbReference>
<dbReference type="PIRSF" id="PIRSF006066">
    <property type="entry name" value="HI0050"/>
    <property type="match status" value="1"/>
</dbReference>
<feature type="transmembrane region" description="Helical" evidence="7">
    <location>
        <begin position="55"/>
        <end position="73"/>
    </location>
</feature>
<dbReference type="RefSeq" id="WP_106536321.1">
    <property type="nucleotide sequence ID" value="NZ_ML142903.1"/>
</dbReference>
<dbReference type="PANTHER" id="PTHR33362:SF2">
    <property type="entry name" value="TRAP TRANSPORTER LARGE PERMEASE PROTEIN"/>
    <property type="match status" value="1"/>
</dbReference>
<evidence type="ECO:0000256" key="6">
    <source>
        <dbReference type="ARBA" id="ARBA00023136"/>
    </source>
</evidence>
<keyword evidence="3" id="KW-0997">Cell inner membrane</keyword>
<evidence type="ECO:0000256" key="4">
    <source>
        <dbReference type="ARBA" id="ARBA00022692"/>
    </source>
</evidence>
<keyword evidence="10" id="KW-1185">Reference proteome</keyword>
<evidence type="ECO:0000313" key="10">
    <source>
        <dbReference type="Proteomes" id="UP000243528"/>
    </source>
</evidence>
<evidence type="ECO:0000256" key="3">
    <source>
        <dbReference type="ARBA" id="ARBA00022519"/>
    </source>
</evidence>
<feature type="transmembrane region" description="Helical" evidence="7">
    <location>
        <begin position="242"/>
        <end position="261"/>
    </location>
</feature>
<dbReference type="Pfam" id="PF06808">
    <property type="entry name" value="DctM"/>
    <property type="match status" value="1"/>
</dbReference>
<comment type="caution">
    <text evidence="9">The sequence shown here is derived from an EMBL/GenBank/DDBJ whole genome shotgun (WGS) entry which is preliminary data.</text>
</comment>
<proteinExistence type="predicted"/>
<name>A0A2P8E9F8_9ACTN</name>
<dbReference type="EMBL" id="PYGE01000003">
    <property type="protein sequence ID" value="PSL06119.1"/>
    <property type="molecule type" value="Genomic_DNA"/>
</dbReference>
<keyword evidence="4 7" id="KW-0812">Transmembrane</keyword>
<dbReference type="PANTHER" id="PTHR33362">
    <property type="entry name" value="SIALIC ACID TRAP TRANSPORTER PERMEASE PROTEIN SIAT-RELATED"/>
    <property type="match status" value="1"/>
</dbReference>
<evidence type="ECO:0000313" key="9">
    <source>
        <dbReference type="EMBL" id="PSL06119.1"/>
    </source>
</evidence>
<feature type="transmembrane region" description="Helical" evidence="7">
    <location>
        <begin position="273"/>
        <end position="295"/>
    </location>
</feature>
<gene>
    <name evidence="9" type="ORF">CLV30_103274</name>
</gene>
<dbReference type="Proteomes" id="UP000243528">
    <property type="component" value="Unassembled WGS sequence"/>
</dbReference>
<evidence type="ECO:0000256" key="7">
    <source>
        <dbReference type="SAM" id="Phobius"/>
    </source>
</evidence>
<dbReference type="InterPro" id="IPR004681">
    <property type="entry name" value="TRAP_DctM"/>
</dbReference>
<reference evidence="9 10" key="1">
    <citation type="submission" date="2018-03" db="EMBL/GenBank/DDBJ databases">
        <title>Genomic Encyclopedia of Archaeal and Bacterial Type Strains, Phase II (KMG-II): from individual species to whole genera.</title>
        <authorList>
            <person name="Goeker M."/>
        </authorList>
    </citation>
    <scope>NUCLEOTIDE SEQUENCE [LARGE SCALE GENOMIC DNA]</scope>
    <source>
        <strain evidence="9 10">DSM 45211</strain>
    </source>
</reference>
<feature type="transmembrane region" description="Helical" evidence="7">
    <location>
        <begin position="168"/>
        <end position="193"/>
    </location>
</feature>
<keyword evidence="5 7" id="KW-1133">Transmembrane helix</keyword>
<dbReference type="NCBIfam" id="TIGR00786">
    <property type="entry name" value="dctM"/>
    <property type="match status" value="1"/>
</dbReference>
<evidence type="ECO:0000256" key="5">
    <source>
        <dbReference type="ARBA" id="ARBA00022989"/>
    </source>
</evidence>
<organism evidence="9 10">
    <name type="scientific">Haloactinopolyspora alba</name>
    <dbReference type="NCBI Taxonomy" id="648780"/>
    <lineage>
        <taxon>Bacteria</taxon>
        <taxon>Bacillati</taxon>
        <taxon>Actinomycetota</taxon>
        <taxon>Actinomycetes</taxon>
        <taxon>Jiangellales</taxon>
        <taxon>Jiangellaceae</taxon>
        <taxon>Haloactinopolyspora</taxon>
    </lineage>
</organism>